<evidence type="ECO:0000256" key="3">
    <source>
        <dbReference type="ARBA" id="ARBA00023015"/>
    </source>
</evidence>
<dbReference type="EMBL" id="JAUMKJ010000011">
    <property type="protein sequence ID" value="MDO3677557.1"/>
    <property type="molecule type" value="Genomic_DNA"/>
</dbReference>
<dbReference type="InterPro" id="IPR001789">
    <property type="entry name" value="Sig_transdc_resp-reg_receiver"/>
</dbReference>
<feature type="DNA-binding region" description="OmpR/PhoB-type" evidence="7">
    <location>
        <begin position="133"/>
        <end position="232"/>
    </location>
</feature>
<dbReference type="InterPro" id="IPR001867">
    <property type="entry name" value="OmpR/PhoB-type_DNA-bd"/>
</dbReference>
<dbReference type="SMART" id="SM00448">
    <property type="entry name" value="REC"/>
    <property type="match status" value="1"/>
</dbReference>
<evidence type="ECO:0000259" key="8">
    <source>
        <dbReference type="PROSITE" id="PS50110"/>
    </source>
</evidence>
<dbReference type="SUPFAM" id="SSF52172">
    <property type="entry name" value="CheY-like"/>
    <property type="match status" value="1"/>
</dbReference>
<dbReference type="SMART" id="SM00862">
    <property type="entry name" value="Trans_reg_C"/>
    <property type="match status" value="1"/>
</dbReference>
<dbReference type="CDD" id="cd00383">
    <property type="entry name" value="trans_reg_C"/>
    <property type="match status" value="1"/>
</dbReference>
<evidence type="ECO:0000256" key="7">
    <source>
        <dbReference type="PROSITE-ProRule" id="PRU01091"/>
    </source>
</evidence>
<evidence type="ECO:0000259" key="9">
    <source>
        <dbReference type="PROSITE" id="PS51755"/>
    </source>
</evidence>
<dbReference type="Proteomes" id="UP001168883">
    <property type="component" value="Unassembled WGS sequence"/>
</dbReference>
<evidence type="ECO:0000256" key="4">
    <source>
        <dbReference type="ARBA" id="ARBA00023125"/>
    </source>
</evidence>
<dbReference type="SUPFAM" id="SSF46894">
    <property type="entry name" value="C-terminal effector domain of the bipartite response regulators"/>
    <property type="match status" value="1"/>
</dbReference>
<keyword evidence="2" id="KW-0902">Two-component regulatory system</keyword>
<dbReference type="InterPro" id="IPR036388">
    <property type="entry name" value="WH-like_DNA-bd_sf"/>
</dbReference>
<dbReference type="PANTHER" id="PTHR48111:SF52">
    <property type="entry name" value="TRANSCRIPTIONAL REGULATORY PROTEIN YVRH"/>
    <property type="match status" value="1"/>
</dbReference>
<accession>A0ABT8V9E1</accession>
<keyword evidence="3" id="KW-0805">Transcription regulation</keyword>
<evidence type="ECO:0000256" key="6">
    <source>
        <dbReference type="PROSITE-ProRule" id="PRU00169"/>
    </source>
</evidence>
<evidence type="ECO:0000256" key="2">
    <source>
        <dbReference type="ARBA" id="ARBA00023012"/>
    </source>
</evidence>
<dbReference type="CDD" id="cd17574">
    <property type="entry name" value="REC_OmpR"/>
    <property type="match status" value="1"/>
</dbReference>
<feature type="modified residue" description="4-aspartylphosphate" evidence="6">
    <location>
        <position position="56"/>
    </location>
</feature>
<evidence type="ECO:0000256" key="1">
    <source>
        <dbReference type="ARBA" id="ARBA00022553"/>
    </source>
</evidence>
<dbReference type="InterPro" id="IPR039420">
    <property type="entry name" value="WalR-like"/>
</dbReference>
<feature type="domain" description="Response regulatory" evidence="8">
    <location>
        <begin position="6"/>
        <end position="120"/>
    </location>
</feature>
<reference evidence="10" key="1">
    <citation type="submission" date="2023-07" db="EMBL/GenBank/DDBJ databases">
        <authorList>
            <person name="Aktuganov G."/>
            <person name="Boyko T."/>
            <person name="Delegan Y."/>
            <person name="Galimzianova N."/>
            <person name="Gilvanova E."/>
            <person name="Korobov V."/>
            <person name="Kuzmina L."/>
            <person name="Melentiev A."/>
            <person name="Milman P."/>
            <person name="Ryabova A."/>
            <person name="Stupak E."/>
            <person name="Yasakov T."/>
            <person name="Zharikova N."/>
            <person name="Zhurenko E."/>
        </authorList>
    </citation>
    <scope>NUCLEOTIDE SEQUENCE</scope>
    <source>
        <strain evidence="10">IB-739</strain>
    </source>
</reference>
<gene>
    <name evidence="10" type="ORF">Q3C12_11155</name>
</gene>
<dbReference type="Pfam" id="PF00072">
    <property type="entry name" value="Response_reg"/>
    <property type="match status" value="1"/>
</dbReference>
<dbReference type="Gene3D" id="6.10.250.690">
    <property type="match status" value="1"/>
</dbReference>
<dbReference type="InterPro" id="IPR011006">
    <property type="entry name" value="CheY-like_superfamily"/>
</dbReference>
<dbReference type="PROSITE" id="PS50110">
    <property type="entry name" value="RESPONSE_REGULATORY"/>
    <property type="match status" value="1"/>
</dbReference>
<evidence type="ECO:0000313" key="11">
    <source>
        <dbReference type="Proteomes" id="UP001168883"/>
    </source>
</evidence>
<keyword evidence="11" id="KW-1185">Reference proteome</keyword>
<comment type="caution">
    <text evidence="10">The sequence shown here is derived from an EMBL/GenBank/DDBJ whole genome shotgun (WGS) entry which is preliminary data.</text>
</comment>
<evidence type="ECO:0000256" key="5">
    <source>
        <dbReference type="ARBA" id="ARBA00023163"/>
    </source>
</evidence>
<organism evidence="10 11">
    <name type="scientific">Paenibacillus ehimensis</name>
    <dbReference type="NCBI Taxonomy" id="79264"/>
    <lineage>
        <taxon>Bacteria</taxon>
        <taxon>Bacillati</taxon>
        <taxon>Bacillota</taxon>
        <taxon>Bacilli</taxon>
        <taxon>Bacillales</taxon>
        <taxon>Paenibacillaceae</taxon>
        <taxon>Paenibacillus</taxon>
    </lineage>
</organism>
<dbReference type="PANTHER" id="PTHR48111">
    <property type="entry name" value="REGULATOR OF RPOS"/>
    <property type="match status" value="1"/>
</dbReference>
<name>A0ABT8V9E1_9BACL</name>
<dbReference type="Pfam" id="PF00486">
    <property type="entry name" value="Trans_reg_C"/>
    <property type="match status" value="1"/>
</dbReference>
<evidence type="ECO:0000313" key="10">
    <source>
        <dbReference type="EMBL" id="MDO3677557.1"/>
    </source>
</evidence>
<dbReference type="Gene3D" id="1.10.10.10">
    <property type="entry name" value="Winged helix-like DNA-binding domain superfamily/Winged helix DNA-binding domain"/>
    <property type="match status" value="1"/>
</dbReference>
<protein>
    <submittedName>
        <fullName evidence="10">Response regulator transcription factor</fullName>
    </submittedName>
</protein>
<dbReference type="Gene3D" id="3.40.50.2300">
    <property type="match status" value="1"/>
</dbReference>
<keyword evidence="1 6" id="KW-0597">Phosphoprotein</keyword>
<keyword evidence="5" id="KW-0804">Transcription</keyword>
<proteinExistence type="predicted"/>
<keyword evidence="4 7" id="KW-0238">DNA-binding</keyword>
<dbReference type="InterPro" id="IPR016032">
    <property type="entry name" value="Sig_transdc_resp-reg_C-effctor"/>
</dbReference>
<feature type="domain" description="OmpR/PhoB-type" evidence="9">
    <location>
        <begin position="133"/>
        <end position="232"/>
    </location>
</feature>
<dbReference type="RefSeq" id="WP_302878281.1">
    <property type="nucleotide sequence ID" value="NZ_JAUMKJ010000011.1"/>
</dbReference>
<dbReference type="PROSITE" id="PS51755">
    <property type="entry name" value="OMPR_PHOB"/>
    <property type="match status" value="1"/>
</dbReference>
<sequence length="235" mass="26632">MSINKKVLIIDDEEAILKLVATVLRKEGIEHVITATTAKDGFAQFEQKQPDLVLLDIMLPDGEGYDVCRHIRAISKVPILFLSAKTEEIDKILGFAIGGDDYITKPFSPKELAYRVKAQLRRADYMQPEAVKDTVLTAGPFALNEQKAELLKNGTSIELKPKELGLMKYFLQNVNKVISKERLYDAVWGEDFIGIDNTVMVHIRRLREKIEEQPSQPRYLITVKGLGYKLAIEDE</sequence>